<accession>A0ABD3CI55</accession>
<dbReference type="EMBL" id="JAVIJP010000036">
    <property type="protein sequence ID" value="KAL3628924.1"/>
    <property type="molecule type" value="Genomic_DNA"/>
</dbReference>
<evidence type="ECO:0000256" key="1">
    <source>
        <dbReference type="ARBA" id="ARBA00008894"/>
    </source>
</evidence>
<dbReference type="GO" id="GO:0005524">
    <property type="term" value="F:ATP binding"/>
    <property type="evidence" value="ECO:0007669"/>
    <property type="project" value="UniProtKB-KW"/>
</dbReference>
<organism evidence="9 10">
    <name type="scientific">Castilleja foliolosa</name>
    <dbReference type="NCBI Taxonomy" id="1961234"/>
    <lineage>
        <taxon>Eukaryota</taxon>
        <taxon>Viridiplantae</taxon>
        <taxon>Streptophyta</taxon>
        <taxon>Embryophyta</taxon>
        <taxon>Tracheophyta</taxon>
        <taxon>Spermatophyta</taxon>
        <taxon>Magnoliopsida</taxon>
        <taxon>eudicotyledons</taxon>
        <taxon>Gunneridae</taxon>
        <taxon>Pentapetalae</taxon>
        <taxon>asterids</taxon>
        <taxon>lamiids</taxon>
        <taxon>Lamiales</taxon>
        <taxon>Orobanchaceae</taxon>
        <taxon>Pedicularideae</taxon>
        <taxon>Castillejinae</taxon>
        <taxon>Castilleja</taxon>
    </lineage>
</organism>
<feature type="chain" id="PRO_5044751063" description="Disease resistance N-terminal domain-containing protein" evidence="7">
    <location>
        <begin position="18"/>
        <end position="182"/>
    </location>
</feature>
<keyword evidence="6" id="KW-0067">ATP-binding</keyword>
<proteinExistence type="inferred from homology"/>
<evidence type="ECO:0000256" key="2">
    <source>
        <dbReference type="ARBA" id="ARBA00022614"/>
    </source>
</evidence>
<feature type="domain" description="Disease resistance N-terminal" evidence="8">
    <location>
        <begin position="38"/>
        <end position="116"/>
    </location>
</feature>
<keyword evidence="2" id="KW-0433">Leucine-rich repeat</keyword>
<reference evidence="10" key="1">
    <citation type="journal article" date="2024" name="IScience">
        <title>Strigolactones Initiate the Formation of Haustorium-like Structures in Castilleja.</title>
        <authorList>
            <person name="Buerger M."/>
            <person name="Peterson D."/>
            <person name="Chory J."/>
        </authorList>
    </citation>
    <scope>NUCLEOTIDE SEQUENCE [LARGE SCALE GENOMIC DNA]</scope>
</reference>
<evidence type="ECO:0000313" key="9">
    <source>
        <dbReference type="EMBL" id="KAL3628924.1"/>
    </source>
</evidence>
<evidence type="ECO:0000259" key="8">
    <source>
        <dbReference type="Pfam" id="PF18052"/>
    </source>
</evidence>
<evidence type="ECO:0000256" key="7">
    <source>
        <dbReference type="SAM" id="SignalP"/>
    </source>
</evidence>
<dbReference type="CDD" id="cd14798">
    <property type="entry name" value="RX-CC_like"/>
    <property type="match status" value="1"/>
</dbReference>
<gene>
    <name evidence="9" type="ORF">CASFOL_027970</name>
</gene>
<name>A0ABD3CI55_9LAMI</name>
<keyword evidence="4" id="KW-0547">Nucleotide-binding</keyword>
<comment type="caution">
    <text evidence="9">The sequence shown here is derived from an EMBL/GenBank/DDBJ whole genome shotgun (WGS) entry which is preliminary data.</text>
</comment>
<evidence type="ECO:0000256" key="3">
    <source>
        <dbReference type="ARBA" id="ARBA00022737"/>
    </source>
</evidence>
<evidence type="ECO:0000256" key="5">
    <source>
        <dbReference type="ARBA" id="ARBA00022821"/>
    </source>
</evidence>
<dbReference type="AlphaFoldDB" id="A0ABD3CI55"/>
<dbReference type="InterPro" id="IPR041118">
    <property type="entry name" value="Rx_N"/>
</dbReference>
<protein>
    <recommendedName>
        <fullName evidence="8">Disease resistance N-terminal domain-containing protein</fullName>
    </recommendedName>
</protein>
<dbReference type="GO" id="GO:0006952">
    <property type="term" value="P:defense response"/>
    <property type="evidence" value="ECO:0007669"/>
    <property type="project" value="UniProtKB-KW"/>
</dbReference>
<keyword evidence="5" id="KW-0611">Plant defense</keyword>
<evidence type="ECO:0000256" key="4">
    <source>
        <dbReference type="ARBA" id="ARBA00022741"/>
    </source>
</evidence>
<dbReference type="Gene3D" id="1.20.5.4130">
    <property type="match status" value="1"/>
</dbReference>
<dbReference type="Proteomes" id="UP001632038">
    <property type="component" value="Unassembled WGS sequence"/>
</dbReference>
<sequence length="182" mass="20530">MKQQLLFALKLVTITGAYLFTRSRTPANKLRSPEKAIAVLFVLENLKRFFVHNANLIRGAKTQIEILENEIRLLKAFLRDCANVADRGEDLEQLMEHIQSVVREGDDLIANFNNREMEIRDSNLVQRALFGPVKLIGVAKEVSAVRAKVKIIYEESRIFSANRMIRSAASDGATAEVNANVF</sequence>
<comment type="similarity">
    <text evidence="1">Belongs to the disease resistance NB-LRR family.</text>
</comment>
<keyword evidence="7" id="KW-0732">Signal</keyword>
<keyword evidence="10" id="KW-1185">Reference proteome</keyword>
<dbReference type="Pfam" id="PF18052">
    <property type="entry name" value="Rx_N"/>
    <property type="match status" value="1"/>
</dbReference>
<evidence type="ECO:0000313" key="10">
    <source>
        <dbReference type="Proteomes" id="UP001632038"/>
    </source>
</evidence>
<dbReference type="InterPro" id="IPR038005">
    <property type="entry name" value="RX-like_CC"/>
</dbReference>
<feature type="signal peptide" evidence="7">
    <location>
        <begin position="1"/>
        <end position="17"/>
    </location>
</feature>
<keyword evidence="3" id="KW-0677">Repeat</keyword>
<evidence type="ECO:0000256" key="6">
    <source>
        <dbReference type="ARBA" id="ARBA00022840"/>
    </source>
</evidence>